<organism evidence="2">
    <name type="scientific">Picea glauca</name>
    <name type="common">White spruce</name>
    <name type="synonym">Pinus glauca</name>
    <dbReference type="NCBI Taxonomy" id="3330"/>
    <lineage>
        <taxon>Eukaryota</taxon>
        <taxon>Viridiplantae</taxon>
        <taxon>Streptophyta</taxon>
        <taxon>Embryophyta</taxon>
        <taxon>Tracheophyta</taxon>
        <taxon>Spermatophyta</taxon>
        <taxon>Pinopsida</taxon>
        <taxon>Pinidae</taxon>
        <taxon>Conifers I</taxon>
        <taxon>Pinales</taxon>
        <taxon>Pinaceae</taxon>
        <taxon>Picea</taxon>
    </lineage>
</organism>
<keyword evidence="1" id="KW-0472">Membrane</keyword>
<feature type="transmembrane region" description="Helical" evidence="1">
    <location>
        <begin position="7"/>
        <end position="26"/>
    </location>
</feature>
<reference evidence="2" key="1">
    <citation type="journal article" date="2015" name="Genome Biol. Evol.">
        <title>Organellar Genomes of White Spruce (Picea glauca): Assembly and Annotation.</title>
        <authorList>
            <person name="Jackman S.D."/>
            <person name="Warren R.L."/>
            <person name="Gibb E.A."/>
            <person name="Vandervalk B.P."/>
            <person name="Mohamadi H."/>
            <person name="Chu J."/>
            <person name="Raymond A."/>
            <person name="Pleasance S."/>
            <person name="Coope R."/>
            <person name="Wildung M.R."/>
            <person name="Ritland C.E."/>
            <person name="Bousquet J."/>
            <person name="Jones S.J."/>
            <person name="Bohlmann J."/>
            <person name="Birol I."/>
        </authorList>
    </citation>
    <scope>NUCLEOTIDE SEQUENCE [LARGE SCALE GENOMIC DNA]</scope>
    <source>
        <tissue evidence="2">Flushing bud</tissue>
    </source>
</reference>
<protein>
    <submittedName>
        <fullName evidence="2">Uncharacterized protein</fullName>
    </submittedName>
</protein>
<dbReference type="EMBL" id="LKAM01000006">
    <property type="protein sequence ID" value="KUM48367.1"/>
    <property type="molecule type" value="Genomic_DNA"/>
</dbReference>
<proteinExistence type="predicted"/>
<evidence type="ECO:0000313" key="2">
    <source>
        <dbReference type="EMBL" id="KUM48367.1"/>
    </source>
</evidence>
<sequence>MNHDLELVLLYMHLYMLLGFDLYLGLDLKTQNLKLANEGKNQHI</sequence>
<name>A0A117NHH0_PICGL</name>
<keyword evidence="2" id="KW-0496">Mitochondrion</keyword>
<comment type="caution">
    <text evidence="2">The sequence shown here is derived from an EMBL/GenBank/DDBJ whole genome shotgun (WGS) entry which is preliminary data.</text>
</comment>
<keyword evidence="1" id="KW-1133">Transmembrane helix</keyword>
<keyword evidence="1" id="KW-0812">Transmembrane</keyword>
<accession>A0A117NHH0</accession>
<gene>
    <name evidence="2" type="ORF">ABT39_MTgene5367</name>
</gene>
<dbReference type="AlphaFoldDB" id="A0A117NHH0"/>
<geneLocation type="mitochondrion" evidence="2"/>
<evidence type="ECO:0000256" key="1">
    <source>
        <dbReference type="SAM" id="Phobius"/>
    </source>
</evidence>